<gene>
    <name evidence="1" type="ORF">CDV36_010857</name>
</gene>
<sequence length="313" mass="35178">MKLSAPSSPTWYGKADHEDSNFVDVEPRYLRTFKAMEQDATRDPCGSIPIGDLMRQTCGDSLLRTCVVSMSLYTPIIKNSPKAESGPAKAIVASIAKGATFHAWSRIVDALKARDSKITFKQLYRRINECTDPTGPMPMLQSYGLPRAKVLLGHDCYLQDIEHTCADSGLCTSVCAYIVDTTDKPGPQNFAIENVTVESYFDRDDNYDLLNTYAAAGNINHFQPKDWTLQYRRKIRIHMETRVRRHNEKIGVWLGKKVQLCLGQGEGLEDLVPGEDFGQYFVDVDMDLDKFLMGAMDQTREFCATRMGGTFSL</sequence>
<dbReference type="AlphaFoldDB" id="A0A3M2RW41"/>
<accession>A0A3M2RW41</accession>
<comment type="caution">
    <text evidence="1">The sequence shown here is derived from an EMBL/GenBank/DDBJ whole genome shotgun (WGS) entry which is preliminary data.</text>
</comment>
<evidence type="ECO:0000313" key="1">
    <source>
        <dbReference type="EMBL" id="RMJ09517.1"/>
    </source>
</evidence>
<proteinExistence type="predicted"/>
<dbReference type="Proteomes" id="UP000277212">
    <property type="component" value="Unassembled WGS sequence"/>
</dbReference>
<dbReference type="OrthoDB" id="5031412at2759"/>
<organism evidence="1 2">
    <name type="scientific">Fusarium kuroshium</name>
    <dbReference type="NCBI Taxonomy" id="2010991"/>
    <lineage>
        <taxon>Eukaryota</taxon>
        <taxon>Fungi</taxon>
        <taxon>Dikarya</taxon>
        <taxon>Ascomycota</taxon>
        <taxon>Pezizomycotina</taxon>
        <taxon>Sordariomycetes</taxon>
        <taxon>Hypocreomycetidae</taxon>
        <taxon>Hypocreales</taxon>
        <taxon>Nectriaceae</taxon>
        <taxon>Fusarium</taxon>
        <taxon>Fusarium solani species complex</taxon>
    </lineage>
</organism>
<keyword evidence="2" id="KW-1185">Reference proteome</keyword>
<evidence type="ECO:0000313" key="2">
    <source>
        <dbReference type="Proteomes" id="UP000277212"/>
    </source>
</evidence>
<name>A0A3M2RW41_9HYPO</name>
<reference evidence="1 2" key="1">
    <citation type="submission" date="2017-06" db="EMBL/GenBank/DDBJ databases">
        <title>Comparative genomic analysis of Ambrosia Fusariam Clade fungi.</title>
        <authorList>
            <person name="Stajich J.E."/>
            <person name="Carrillo J."/>
            <person name="Kijimoto T."/>
            <person name="Eskalen A."/>
            <person name="O'Donnell K."/>
            <person name="Kasson M."/>
        </authorList>
    </citation>
    <scope>NUCLEOTIDE SEQUENCE [LARGE SCALE GENOMIC DNA]</scope>
    <source>
        <strain evidence="1">UCR3666</strain>
    </source>
</reference>
<dbReference type="EMBL" id="NKUJ01000239">
    <property type="protein sequence ID" value="RMJ09517.1"/>
    <property type="molecule type" value="Genomic_DNA"/>
</dbReference>
<protein>
    <submittedName>
        <fullName evidence="1">Uncharacterized protein</fullName>
    </submittedName>
</protein>